<keyword evidence="1" id="KW-0812">Transmembrane</keyword>
<dbReference type="Gene3D" id="1.20.810.10">
    <property type="entry name" value="Cytochrome Bc1 Complex, Chain C"/>
    <property type="match status" value="1"/>
</dbReference>
<protein>
    <submittedName>
        <fullName evidence="3">Cytochrome b N-terminal domain-containing protein</fullName>
    </submittedName>
</protein>
<dbReference type="Proteomes" id="UP000718571">
    <property type="component" value="Unassembled WGS sequence"/>
</dbReference>
<dbReference type="Pfam" id="PF13631">
    <property type="entry name" value="Cytochrom_B_N_2"/>
    <property type="match status" value="1"/>
</dbReference>
<feature type="transmembrane region" description="Helical" evidence="1">
    <location>
        <begin position="432"/>
        <end position="452"/>
    </location>
</feature>
<dbReference type="GO" id="GO:0009055">
    <property type="term" value="F:electron transfer activity"/>
    <property type="evidence" value="ECO:0007669"/>
    <property type="project" value="InterPro"/>
</dbReference>
<dbReference type="EMBL" id="JADFAR010000004">
    <property type="protein sequence ID" value="MBE5728278.1"/>
    <property type="molecule type" value="Genomic_DNA"/>
</dbReference>
<dbReference type="PANTHER" id="PTHR19271">
    <property type="entry name" value="CYTOCHROME B"/>
    <property type="match status" value="1"/>
</dbReference>
<evidence type="ECO:0000313" key="3">
    <source>
        <dbReference type="EMBL" id="MBE5728278.1"/>
    </source>
</evidence>
<name>A0A8T3V1I4_9ARCH</name>
<reference evidence="3 4" key="1">
    <citation type="submission" date="2020-09" db="EMBL/GenBank/DDBJ databases">
        <title>Genomic characterization of a novel Parvarchaeota family in acid mine drainage sediments.</title>
        <authorList>
            <person name="Luo Z.-H."/>
        </authorList>
    </citation>
    <scope>NUCLEOTIDE SEQUENCE [LARGE SCALE GENOMIC DNA]</scope>
    <source>
        <strain evidence="3">MAS1_bins.189</strain>
    </source>
</reference>
<proteinExistence type="predicted"/>
<feature type="domain" description="Cytochrome b/b6 N-terminal region profile" evidence="2">
    <location>
        <begin position="8"/>
        <end position="194"/>
    </location>
</feature>
<gene>
    <name evidence="3" type="ORF">IHE51_00230</name>
</gene>
<dbReference type="AlphaFoldDB" id="A0A8T3V1I4"/>
<sequence length="480" mass="54397">MKDNKNRVSSFFKPLFGLLHDQYINYVPSYGNSFFFTIGIYLLEVFVILGITGIIMLIFGPYWWDLNPAGVFLRSIHLWAAEAFVTLLFLHVIVNFSTSAFKKKKLVWIIGSILLLLVLLEFAFGLGVEGGLISQWNGKAGADLWNGLGLGFWVNPLNQGAVLGWHVAIVPIILLALIFLHYSLVRKKGLSLPYRKDIPYKMVKADHAKMYRRMIYILVIIILFAVVFSSPYIPPLTISQVANQSPNTVAVTLLQEFNYSSGTATYFDTINPYTFNTRNVYVLNPYATYVNLTGNKNQAELLFSESASQQSADFADAYTYFENNGSVTAGINSTNPMISMISSLVQMAKSGVYESTVQSESASGLDQTYVLRFLYDTGALSKVASKYGLRTAQYGMLKVGAPPWSIEYWLAPYNLLEIETANIPWWSDLENGLVAFLIFLIFMFLPFIPYLNEVPDKLKLYKPFWNRYTNPEMRKKKKKR</sequence>
<feature type="transmembrane region" description="Helical" evidence="1">
    <location>
        <begin position="163"/>
        <end position="185"/>
    </location>
</feature>
<evidence type="ECO:0000313" key="4">
    <source>
        <dbReference type="Proteomes" id="UP000718571"/>
    </source>
</evidence>
<dbReference type="SUPFAM" id="SSF81342">
    <property type="entry name" value="Transmembrane di-heme cytochromes"/>
    <property type="match status" value="1"/>
</dbReference>
<dbReference type="GO" id="GO:0016020">
    <property type="term" value="C:membrane"/>
    <property type="evidence" value="ECO:0007669"/>
    <property type="project" value="InterPro"/>
</dbReference>
<dbReference type="InterPro" id="IPR016174">
    <property type="entry name" value="Di-haem_cyt_TM"/>
</dbReference>
<feature type="transmembrane region" description="Helical" evidence="1">
    <location>
        <begin position="106"/>
        <end position="128"/>
    </location>
</feature>
<dbReference type="PROSITE" id="PS51002">
    <property type="entry name" value="CYTB_NTER"/>
    <property type="match status" value="1"/>
</dbReference>
<evidence type="ECO:0000256" key="1">
    <source>
        <dbReference type="SAM" id="Phobius"/>
    </source>
</evidence>
<dbReference type="InterPro" id="IPR005797">
    <property type="entry name" value="Cyt_b/b6_N"/>
</dbReference>
<organism evidence="3 4">
    <name type="scientific">Candidatus Acidifodinimicrobium mancum</name>
    <dbReference type="NCBI Taxonomy" id="2898728"/>
    <lineage>
        <taxon>Archaea</taxon>
        <taxon>Candidatus Parvarchaeota</taxon>
        <taxon>Candidatus Acidifodinimicrobiaceae</taxon>
        <taxon>Candidatus Acidifodinimicrobium</taxon>
    </lineage>
</organism>
<keyword evidence="1" id="KW-0472">Membrane</keyword>
<dbReference type="PANTHER" id="PTHR19271:SF16">
    <property type="entry name" value="CYTOCHROME B"/>
    <property type="match status" value="1"/>
</dbReference>
<dbReference type="InterPro" id="IPR027387">
    <property type="entry name" value="Cytb/b6-like_sf"/>
</dbReference>
<accession>A0A8T3V1I4</accession>
<evidence type="ECO:0000259" key="2">
    <source>
        <dbReference type="PROSITE" id="PS51002"/>
    </source>
</evidence>
<keyword evidence="1" id="KW-1133">Transmembrane helix</keyword>
<feature type="transmembrane region" description="Helical" evidence="1">
    <location>
        <begin position="214"/>
        <end position="233"/>
    </location>
</feature>
<comment type="caution">
    <text evidence="3">The sequence shown here is derived from an EMBL/GenBank/DDBJ whole genome shotgun (WGS) entry which is preliminary data.</text>
</comment>
<dbReference type="GO" id="GO:0016491">
    <property type="term" value="F:oxidoreductase activity"/>
    <property type="evidence" value="ECO:0007669"/>
    <property type="project" value="InterPro"/>
</dbReference>
<feature type="transmembrane region" description="Helical" evidence="1">
    <location>
        <begin position="76"/>
        <end position="94"/>
    </location>
</feature>
<dbReference type="GO" id="GO:0022904">
    <property type="term" value="P:respiratory electron transport chain"/>
    <property type="evidence" value="ECO:0007669"/>
    <property type="project" value="InterPro"/>
</dbReference>
<feature type="transmembrane region" description="Helical" evidence="1">
    <location>
        <begin position="34"/>
        <end position="64"/>
    </location>
</feature>